<keyword evidence="3" id="KW-1185">Reference proteome</keyword>
<feature type="region of interest" description="Disordered" evidence="1">
    <location>
        <begin position="1"/>
        <end position="29"/>
    </location>
</feature>
<reference evidence="4" key="1">
    <citation type="submission" date="2017-02" db="UniProtKB">
        <authorList>
            <consortium name="WormBaseParasite"/>
        </authorList>
    </citation>
    <scope>IDENTIFICATION</scope>
</reference>
<proteinExistence type="predicted"/>
<accession>A0A0R3R9A8</accession>
<sequence>SQKFPSERIFGPEILTVPPPPPPPPPPNDVRLVSQSSFCVKDSNACSVKGDSKPGTPIIKPRDIPMALDPILLDLADLSPKPRVSKSIKSVRIQNERRKIFLRRDSVVKEDRGAPDTENCGQRSTFKLVGAGKKESDKKAKEEKMIEILKPSEKMKREELNGVENKNLKASIGDPQEIKQSTNNFLESMKSDRKMNKDASGSTLSNSNNDSLIKVVDDGKITKVDKNKTNITVTKIDEIQQTELDLGIKQVADNKILAERLAVANLEDGMLFLL</sequence>
<name>A0A0R3R9A8_9BILA</name>
<dbReference type="STRING" id="42155.A0A0R3R9A8"/>
<reference evidence="2 3" key="2">
    <citation type="submission" date="2018-11" db="EMBL/GenBank/DDBJ databases">
        <authorList>
            <consortium name="Pathogen Informatics"/>
        </authorList>
    </citation>
    <scope>NUCLEOTIDE SEQUENCE [LARGE SCALE GENOMIC DNA]</scope>
</reference>
<dbReference type="AlphaFoldDB" id="A0A0R3R9A8"/>
<protein>
    <submittedName>
        <fullName evidence="4">WH2 domain-containing protein</fullName>
    </submittedName>
</protein>
<evidence type="ECO:0000256" key="1">
    <source>
        <dbReference type="SAM" id="MobiDB-lite"/>
    </source>
</evidence>
<dbReference type="SUPFAM" id="SSF101447">
    <property type="entry name" value="Formin homology 2 domain (FH2 domain)"/>
    <property type="match status" value="1"/>
</dbReference>
<dbReference type="WBParaSite" id="BTMF_0001662101-mRNA-1">
    <property type="protein sequence ID" value="BTMF_0001662101-mRNA-1"/>
    <property type="gene ID" value="BTMF_0001662101"/>
</dbReference>
<evidence type="ECO:0000313" key="3">
    <source>
        <dbReference type="Proteomes" id="UP000280834"/>
    </source>
</evidence>
<dbReference type="EMBL" id="UZAG01021368">
    <property type="protein sequence ID" value="VDO50190.1"/>
    <property type="molecule type" value="Genomic_DNA"/>
</dbReference>
<feature type="compositionally biased region" description="Pro residues" evidence="1">
    <location>
        <begin position="17"/>
        <end position="28"/>
    </location>
</feature>
<organism evidence="4">
    <name type="scientific">Brugia timori</name>
    <dbReference type="NCBI Taxonomy" id="42155"/>
    <lineage>
        <taxon>Eukaryota</taxon>
        <taxon>Metazoa</taxon>
        <taxon>Ecdysozoa</taxon>
        <taxon>Nematoda</taxon>
        <taxon>Chromadorea</taxon>
        <taxon>Rhabditida</taxon>
        <taxon>Spirurina</taxon>
        <taxon>Spiruromorpha</taxon>
        <taxon>Filarioidea</taxon>
        <taxon>Onchocercidae</taxon>
        <taxon>Brugia</taxon>
    </lineage>
</organism>
<evidence type="ECO:0000313" key="2">
    <source>
        <dbReference type="EMBL" id="VDO50190.1"/>
    </source>
</evidence>
<evidence type="ECO:0000313" key="4">
    <source>
        <dbReference type="WBParaSite" id="BTMF_0001662101-mRNA-1"/>
    </source>
</evidence>
<gene>
    <name evidence="2" type="ORF">BTMF_LOCUS14594</name>
</gene>
<dbReference type="Proteomes" id="UP000280834">
    <property type="component" value="Unassembled WGS sequence"/>
</dbReference>